<evidence type="ECO:0000313" key="1">
    <source>
        <dbReference type="EMBL" id="BBE11007.1"/>
    </source>
</evidence>
<protein>
    <submittedName>
        <fullName evidence="1">Uncharacterized protein</fullName>
    </submittedName>
</protein>
<keyword evidence="2" id="KW-1185">Reference proteome</keyword>
<organism evidence="1 2">
    <name type="scientific">Halorhodospira halochloris</name>
    <name type="common">Ectothiorhodospira halochloris</name>
    <dbReference type="NCBI Taxonomy" id="1052"/>
    <lineage>
        <taxon>Bacteria</taxon>
        <taxon>Pseudomonadati</taxon>
        <taxon>Pseudomonadota</taxon>
        <taxon>Gammaproteobacteria</taxon>
        <taxon>Chromatiales</taxon>
        <taxon>Ectothiorhodospiraceae</taxon>
        <taxon>Halorhodospira</taxon>
    </lineage>
</organism>
<dbReference type="AlphaFoldDB" id="A0A2Z6EZD7"/>
<dbReference type="Proteomes" id="UP000218890">
    <property type="component" value="Chromosome"/>
</dbReference>
<accession>A0A2Z6EZD7</accession>
<sequence length="52" mass="5902">MADAGLLYGQILFDIFDYCLQNNIVTTNAELTNLISDAYKEVRFYGSLQGDY</sequence>
<evidence type="ECO:0000313" key="2">
    <source>
        <dbReference type="Proteomes" id="UP000218890"/>
    </source>
</evidence>
<proteinExistence type="predicted"/>
<gene>
    <name evidence="1" type="ORF">HH1059_06690</name>
</gene>
<dbReference type="EMBL" id="AP017372">
    <property type="protein sequence ID" value="BBE11007.1"/>
    <property type="molecule type" value="Genomic_DNA"/>
</dbReference>
<dbReference type="KEGG" id="hhk:HH1059_06690"/>
<name>A0A2Z6EZD7_HALHR</name>
<reference evidence="1" key="1">
    <citation type="submission" date="2016-02" db="EMBL/GenBank/DDBJ databases">
        <title>Halorhodospira halochloris DSM-1059 complete genome, version 2.</title>
        <authorList>
            <person name="Tsukatani Y."/>
        </authorList>
    </citation>
    <scope>NUCLEOTIDE SEQUENCE</scope>
    <source>
        <strain evidence="1">DSM 1059</strain>
    </source>
</reference>